<dbReference type="PANTHER" id="PTHR20963">
    <property type="entry name" value="MULTIPLE INOSITOL POLYPHOSPHATE PHOSPHATASE-RELATED"/>
    <property type="match status" value="1"/>
</dbReference>
<feature type="signal peptide" evidence="4">
    <location>
        <begin position="1"/>
        <end position="22"/>
    </location>
</feature>
<comment type="similarity">
    <text evidence="1">Belongs to the histidine acid phosphatase family.</text>
</comment>
<dbReference type="EMBL" id="JAPQKH010000003">
    <property type="protein sequence ID" value="KAJ5109519.1"/>
    <property type="molecule type" value="Genomic_DNA"/>
</dbReference>
<evidence type="ECO:0000313" key="6">
    <source>
        <dbReference type="Proteomes" id="UP001149165"/>
    </source>
</evidence>
<evidence type="ECO:0000256" key="1">
    <source>
        <dbReference type="ARBA" id="ARBA00005375"/>
    </source>
</evidence>
<dbReference type="InterPro" id="IPR000560">
    <property type="entry name" value="His_Pase_clade-2"/>
</dbReference>
<accession>A0A9W9FZX2</accession>
<dbReference type="GO" id="GO:0003993">
    <property type="term" value="F:acid phosphatase activity"/>
    <property type="evidence" value="ECO:0007669"/>
    <property type="project" value="TreeGrafter"/>
</dbReference>
<dbReference type="GO" id="GO:0016158">
    <property type="term" value="F:inositol hexakisphosphate 3-phosphatase activity"/>
    <property type="evidence" value="ECO:0007669"/>
    <property type="project" value="UniProtKB-EC"/>
</dbReference>
<reference evidence="5" key="1">
    <citation type="submission" date="2022-11" db="EMBL/GenBank/DDBJ databases">
        <authorList>
            <person name="Petersen C."/>
        </authorList>
    </citation>
    <scope>NUCLEOTIDE SEQUENCE</scope>
    <source>
        <strain evidence="5">IBT 30069</strain>
    </source>
</reference>
<dbReference type="Gene3D" id="3.40.50.1240">
    <property type="entry name" value="Phosphoglycerate mutase-like"/>
    <property type="match status" value="1"/>
</dbReference>
<feature type="chain" id="PRO_5040751690" description="3-phytase" evidence="4">
    <location>
        <begin position="23"/>
        <end position="532"/>
    </location>
</feature>
<evidence type="ECO:0000256" key="3">
    <source>
        <dbReference type="ARBA" id="ARBA00022801"/>
    </source>
</evidence>
<dbReference type="Pfam" id="PF00328">
    <property type="entry name" value="His_Phos_2"/>
    <property type="match status" value="1"/>
</dbReference>
<proteinExistence type="inferred from homology"/>
<dbReference type="InterPro" id="IPR029033">
    <property type="entry name" value="His_PPase_superfam"/>
</dbReference>
<dbReference type="InterPro" id="IPR033379">
    <property type="entry name" value="Acid_Pase_AS"/>
</dbReference>
<gene>
    <name evidence="5" type="ORF">N7456_006194</name>
</gene>
<keyword evidence="3" id="KW-0378">Hydrolase</keyword>
<evidence type="ECO:0000313" key="5">
    <source>
        <dbReference type="EMBL" id="KAJ5109519.1"/>
    </source>
</evidence>
<dbReference type="AlphaFoldDB" id="A0A9W9FZX2"/>
<dbReference type="Proteomes" id="UP001149165">
    <property type="component" value="Unassembled WGS sequence"/>
</dbReference>
<dbReference type="CDD" id="cd07061">
    <property type="entry name" value="HP_HAP_like"/>
    <property type="match status" value="1"/>
</dbReference>
<keyword evidence="4" id="KW-0732">Signal</keyword>
<name>A0A9W9FZX2_9EURO</name>
<dbReference type="PANTHER" id="PTHR20963:SF43">
    <property type="entry name" value="PUTATIVE (AFU_ORTHOLOGUE AFUA_7G01240)-RELATED"/>
    <property type="match status" value="1"/>
</dbReference>
<comment type="caution">
    <text evidence="5">The sequence shown here is derived from an EMBL/GenBank/DDBJ whole genome shotgun (WGS) entry which is preliminary data.</text>
</comment>
<dbReference type="EC" id="3.1.3.8" evidence="2"/>
<protein>
    <recommendedName>
        <fullName evidence="2">3-phytase</fullName>
        <ecNumber evidence="2">3.1.3.8</ecNumber>
    </recommendedName>
</protein>
<evidence type="ECO:0000256" key="2">
    <source>
        <dbReference type="ARBA" id="ARBA00012632"/>
    </source>
</evidence>
<dbReference type="PROSITE" id="PS00778">
    <property type="entry name" value="HIS_ACID_PHOSPHAT_2"/>
    <property type="match status" value="1"/>
</dbReference>
<sequence length="532" mass="58980">MVILQHSLAFLALAAGSNVVTAKQPPSATSHIVSAPTGTSYPDGFDMKTSWANLSPYADSPGFNVTKGFPAKCELSQVHVLHRHAQRYPGNYSSDGANMTQFAAKLSDYAKKNPNIKVATGPLEFLNDWEYLLGYNDLLPTGAATEANAGATFWSQYGRLLYRAGRGQADWNNSLNVWPNGTAREKPTFRTTSYPRILESARWWLSGFFSNVGANSSYADYNLVIIPEEDGFNNTLTPSSSCTGGQEAGFSGLKHYQYALANSVLQRLTKYFPEDFGLDSSDVWGLMNLCPYEYATLGASSFCSLFTEQEWRNFEYGIDIEYYGSYGFGSPSGRAQGIGYVQELAARLKNRLIMTSHSSINYTYDDNLKDFPLGQNFYMDMSHDNTIVAVLTALGLEYFDYGPHGLPINVTNAPQGRNFYMSKATPFGARLYSEIWTCPSDVSFENLQPQMYKNPDLSSDDNTKDYIRLVLNNAPLPFDGFVPCEDSVNGFCPLEKFIDYIPELTKKAEYAKSCAYSSTSTQQVGDGRPPKS</sequence>
<dbReference type="SUPFAM" id="SSF53254">
    <property type="entry name" value="Phosphoglycerate mutase-like"/>
    <property type="match status" value="1"/>
</dbReference>
<keyword evidence="6" id="KW-1185">Reference proteome</keyword>
<reference evidence="5" key="2">
    <citation type="journal article" date="2023" name="IMA Fungus">
        <title>Comparative genomic study of the Penicillium genus elucidates a diverse pangenome and 15 lateral gene transfer events.</title>
        <authorList>
            <person name="Petersen C."/>
            <person name="Sorensen T."/>
            <person name="Nielsen M.R."/>
            <person name="Sondergaard T.E."/>
            <person name="Sorensen J.L."/>
            <person name="Fitzpatrick D.A."/>
            <person name="Frisvad J.C."/>
            <person name="Nielsen K.L."/>
        </authorList>
    </citation>
    <scope>NUCLEOTIDE SEQUENCE</scope>
    <source>
        <strain evidence="5">IBT 30069</strain>
    </source>
</reference>
<dbReference type="OrthoDB" id="6509975at2759"/>
<evidence type="ECO:0000256" key="4">
    <source>
        <dbReference type="SAM" id="SignalP"/>
    </source>
</evidence>
<organism evidence="5 6">
    <name type="scientific">Penicillium angulare</name>
    <dbReference type="NCBI Taxonomy" id="116970"/>
    <lineage>
        <taxon>Eukaryota</taxon>
        <taxon>Fungi</taxon>
        <taxon>Dikarya</taxon>
        <taxon>Ascomycota</taxon>
        <taxon>Pezizomycotina</taxon>
        <taxon>Eurotiomycetes</taxon>
        <taxon>Eurotiomycetidae</taxon>
        <taxon>Eurotiales</taxon>
        <taxon>Aspergillaceae</taxon>
        <taxon>Penicillium</taxon>
    </lineage>
</organism>